<evidence type="ECO:0000313" key="2">
    <source>
        <dbReference type="EMBL" id="KAB1317004.1"/>
    </source>
</evidence>
<dbReference type="Gene3D" id="3.30.420.10">
    <property type="entry name" value="Ribonuclease H-like superfamily/Ribonuclease H"/>
    <property type="match status" value="1"/>
</dbReference>
<dbReference type="AlphaFoldDB" id="A0A6A1WWS6"/>
<dbReference type="SUPFAM" id="SSF53098">
    <property type="entry name" value="Ribonuclease H-like"/>
    <property type="match status" value="1"/>
</dbReference>
<dbReference type="Gene3D" id="1.10.10.10">
    <property type="entry name" value="Winged helix-like DNA-binding domain superfamily/Winged helix DNA-binding domain"/>
    <property type="match status" value="1"/>
</dbReference>
<feature type="domain" description="Tc1-like transposase DDE" evidence="1">
    <location>
        <begin position="220"/>
        <end position="359"/>
    </location>
</feature>
<organism evidence="2 3">
    <name type="scientific">Bacteroides ovatus</name>
    <dbReference type="NCBI Taxonomy" id="28116"/>
    <lineage>
        <taxon>Bacteria</taxon>
        <taxon>Pseudomonadati</taxon>
        <taxon>Bacteroidota</taxon>
        <taxon>Bacteroidia</taxon>
        <taxon>Bacteroidales</taxon>
        <taxon>Bacteroidaceae</taxon>
        <taxon>Bacteroides</taxon>
    </lineage>
</organism>
<dbReference type="Pfam" id="PF13358">
    <property type="entry name" value="DDE_3"/>
    <property type="match status" value="1"/>
</dbReference>
<dbReference type="InterPro" id="IPR012337">
    <property type="entry name" value="RNaseH-like_sf"/>
</dbReference>
<dbReference type="InterPro" id="IPR038717">
    <property type="entry name" value="Tc1-like_DDE_dom"/>
</dbReference>
<gene>
    <name evidence="2" type="ORF">F3B53_26675</name>
</gene>
<dbReference type="EMBL" id="VWFC01000110">
    <property type="protein sequence ID" value="KAB1317004.1"/>
    <property type="molecule type" value="Genomic_DNA"/>
</dbReference>
<reference evidence="2 3" key="1">
    <citation type="journal article" date="2019" name="Nat. Med.">
        <title>A library of human gut bacterial isolates paired with longitudinal multiomics data enables mechanistic microbiome research.</title>
        <authorList>
            <person name="Poyet M."/>
            <person name="Groussin M."/>
            <person name="Gibbons S.M."/>
            <person name="Avila-Pacheco J."/>
            <person name="Jiang X."/>
            <person name="Kearney S.M."/>
            <person name="Perrotta A.R."/>
            <person name="Berdy B."/>
            <person name="Zhao S."/>
            <person name="Lieberman T.D."/>
            <person name="Swanson P.K."/>
            <person name="Smith M."/>
            <person name="Roesemann S."/>
            <person name="Alexander J.E."/>
            <person name="Rich S.A."/>
            <person name="Livny J."/>
            <person name="Vlamakis H."/>
            <person name="Clish C."/>
            <person name="Bullock K."/>
            <person name="Deik A."/>
            <person name="Scott J."/>
            <person name="Pierce K.A."/>
            <person name="Xavier R.J."/>
            <person name="Alm E.J."/>
        </authorList>
    </citation>
    <scope>NUCLEOTIDE SEQUENCE [LARGE SCALE GENOMIC DNA]</scope>
    <source>
        <strain evidence="2 3">BIOML-A2</strain>
    </source>
</reference>
<accession>A0A6A1WWS6</accession>
<dbReference type="InterPro" id="IPR047655">
    <property type="entry name" value="Transpos_IS630-like"/>
</dbReference>
<comment type="caution">
    <text evidence="2">The sequence shown here is derived from an EMBL/GenBank/DDBJ whole genome shotgun (WGS) entry which is preliminary data.</text>
</comment>
<dbReference type="Proteomes" id="UP000375690">
    <property type="component" value="Unassembled WGS sequence"/>
</dbReference>
<evidence type="ECO:0000313" key="3">
    <source>
        <dbReference type="Proteomes" id="UP000375690"/>
    </source>
</evidence>
<dbReference type="InterPro" id="IPR036397">
    <property type="entry name" value="RNaseH_sf"/>
</dbReference>
<dbReference type="SUPFAM" id="SSF46689">
    <property type="entry name" value="Homeodomain-like"/>
    <property type="match status" value="1"/>
</dbReference>
<name>A0A6A1WWS6_BACOV</name>
<dbReference type="Pfam" id="PF13551">
    <property type="entry name" value="HTH_29"/>
    <property type="match status" value="1"/>
</dbReference>
<dbReference type="InterPro" id="IPR036388">
    <property type="entry name" value="WH-like_DNA-bd_sf"/>
</dbReference>
<dbReference type="InterPro" id="IPR009057">
    <property type="entry name" value="Homeodomain-like_sf"/>
</dbReference>
<dbReference type="GO" id="GO:0003676">
    <property type="term" value="F:nucleic acid binding"/>
    <property type="evidence" value="ECO:0007669"/>
    <property type="project" value="InterPro"/>
</dbReference>
<proteinExistence type="predicted"/>
<evidence type="ECO:0000259" key="1">
    <source>
        <dbReference type="Pfam" id="PF13358"/>
    </source>
</evidence>
<dbReference type="NCBIfam" id="NF033545">
    <property type="entry name" value="transpos_IS630"/>
    <property type="match status" value="1"/>
</dbReference>
<sequence length="391" mass="45234">MAGRTRKFNPVLSEQDKATLEKIVSSRTEEIRKVQRAKMILLAASGSSNTDIANNLRISRPVVNKIIKRFSSAGVQAALEDAARPGRPKELDPEQQTWIISLACSKPRELPDGPALELWTLSALTNYVRSHCKEHGFDRLESVAASTIWYLLNKSEIKPHRIRYYLEKKDEQFEAKAKEVLLLYKKIEWITQLAKKYDDPEEEITLVNQEVFISYDEKPGIQAVENKHKDRNPKPGKGFVRRDYEYIRHGTVSLLAGIDLLTGKVHSIVCESHKSSDFIDFLKMLDKTYPEGLVINIILDNHSAHRSRETMNYLATHPNRFKFTFTPKHASWLNLIESFFGKMARTCLRGLRVRSKEELVNHINRWIMQVNAEPVIYRWKWKLEDIESAFT</sequence>
<protein>
    <submittedName>
        <fullName evidence="2">IS630 family transposase</fullName>
    </submittedName>
</protein>